<evidence type="ECO:0000259" key="1">
    <source>
        <dbReference type="Pfam" id="PF12770"/>
    </source>
</evidence>
<evidence type="ECO:0000313" key="3">
    <source>
        <dbReference type="Proteomes" id="UP001231370"/>
    </source>
</evidence>
<feature type="domain" description="CHAT" evidence="1">
    <location>
        <begin position="955"/>
        <end position="1280"/>
    </location>
</feature>
<organism evidence="2 3">
    <name type="scientific">Roseofilum halophilum BLCC-M91</name>
    <dbReference type="NCBI Taxonomy" id="3022259"/>
    <lineage>
        <taxon>Bacteria</taxon>
        <taxon>Bacillati</taxon>
        <taxon>Cyanobacteriota</taxon>
        <taxon>Cyanophyceae</taxon>
        <taxon>Desertifilales</taxon>
        <taxon>Desertifilaceae</taxon>
        <taxon>Roseofilum</taxon>
        <taxon>Roseofilum halophilum</taxon>
    </lineage>
</organism>
<dbReference type="InterPro" id="IPR011990">
    <property type="entry name" value="TPR-like_helical_dom_sf"/>
</dbReference>
<evidence type="ECO:0000313" key="2">
    <source>
        <dbReference type="EMBL" id="MDJ1177538.1"/>
    </source>
</evidence>
<proteinExistence type="predicted"/>
<dbReference type="RefSeq" id="WP_283760868.1">
    <property type="nucleotide sequence ID" value="NZ_JAQPOK010000010.1"/>
</dbReference>
<dbReference type="InterPro" id="IPR024983">
    <property type="entry name" value="CHAT_dom"/>
</dbReference>
<protein>
    <submittedName>
        <fullName evidence="2">Tetratricopeptide repeat protein</fullName>
    </submittedName>
</protein>
<comment type="caution">
    <text evidence="2">The sequence shown here is derived from an EMBL/GenBank/DDBJ whole genome shotgun (WGS) entry which is preliminary data.</text>
</comment>
<dbReference type="Pfam" id="PF13374">
    <property type="entry name" value="TPR_10"/>
    <property type="match status" value="6"/>
</dbReference>
<name>A0ABT7BEC1_9CYAN</name>
<reference evidence="2 3" key="1">
    <citation type="submission" date="2023-01" db="EMBL/GenBank/DDBJ databases">
        <title>Novel diversity within Roseofilum (Cyanobacteria; Desertifilaceae) from marine benthic mats with descriptions of four novel species.</title>
        <authorList>
            <person name="Wang Y."/>
            <person name="Berthold D.E."/>
            <person name="Hu J."/>
            <person name="Lefler F.W."/>
            <person name="Laughinghouse H.D. IV."/>
        </authorList>
    </citation>
    <scope>NUCLEOTIDE SEQUENCE [LARGE SCALE GENOMIC DNA]</scope>
    <source>
        <strain evidence="2 3">BLCC-M91</strain>
    </source>
</reference>
<dbReference type="Gene3D" id="1.25.40.10">
    <property type="entry name" value="Tetratricopeptide repeat domain"/>
    <property type="match status" value="3"/>
</dbReference>
<gene>
    <name evidence="2" type="ORF">PJF56_01550</name>
</gene>
<dbReference type="PANTHER" id="PTHR10098">
    <property type="entry name" value="RAPSYN-RELATED"/>
    <property type="match status" value="1"/>
</dbReference>
<dbReference type="InterPro" id="IPR019734">
    <property type="entry name" value="TPR_rpt"/>
</dbReference>
<dbReference type="Proteomes" id="UP001231370">
    <property type="component" value="Unassembled WGS sequence"/>
</dbReference>
<dbReference type="Pfam" id="PF12770">
    <property type="entry name" value="CHAT"/>
    <property type="match status" value="1"/>
</dbReference>
<dbReference type="SUPFAM" id="SSF48452">
    <property type="entry name" value="TPR-like"/>
    <property type="match status" value="3"/>
</dbReference>
<accession>A0ABT7BEC1</accession>
<dbReference type="EMBL" id="JAQPOK010000010">
    <property type="protein sequence ID" value="MDJ1177538.1"/>
    <property type="molecule type" value="Genomic_DNA"/>
</dbReference>
<sequence>MRIEAAQRRIQAFERKFDQPHLFLAAHAALPLALTPDLLYRIWVNFQRDLEGKSCKIPWIAVSDLLLSSLCDEVGYELFEMEDTIRHELLQKLSQNQRQQVAAFLLQYVQADLKSRDSYYREFAQSQSWAAQAYLHPEKAIELLADAINTAYRENPDDLMRLTTLTELFAQDVPEFDKLLIYARAIGHAARNRFQETKEELIKLKIKNGITALSNTVVVSLPPELLDQPLNQEEQFVQSLVTARNQYNYTHSLLEDNQHLMTKNLLQTIKQVISFMLNEGNEEIANWLKDIEAQVSEQVVEISPHLQLFLELLQAIVETNTYVDVCYSILCKNLDKLDIEFAEAMSSWSRENLPELDRETVQFLASAIGNLSNVIQKFPLGSRADNMEIAITGYNIGLTVIDQGTDPMLWANLQNNLGTAYSERLRGERAENLEQAIACYEAALEVYTREAFPQDWATTQNNLGAAYSDRIRGERAENLERAIACYEAALQVYPRSAFAENWASVQNNLGSAYSNRIRGERAENLERAIACYENALQVYTRSTFPQNWASVQNNLGSAYSKRILGESAENLERAIACYYSALEVYTREAFPQDWATTQNNLGAAYSDRIRGERAENLERAIACYENALQVYTRSTFPENWASVQNNLGSAYSNRIRGERAENLERAIACYEAALQVYPRSAFAENWASVQNNLGSAYSNRIRGERAENLERAIACYQAALQVYTREAFSQNHAEILFKLGLTYRDAAQSNLAYTAFEQAIDTVEYLRGEIISGDEARRKLNEEWNQLYQQMVEVCLDLGNYTTALEYADRSKARNFVELLATREVYPQGIPPAIRQRLQELRQSIAAENQRLSQDPNPDYTHINQLRQEFQEISPYQPLEFSTIQSLIDEETAVLEWYILHDSFITFILTSKNISVWTSSEEDLNQLNELVNTYLQNYHTNKYLWRTDLTQYLKQLSQTLHITDILEILLQKLPNAKKLILIPYRYLHIFALHALPIISYNPKLEDKALLEFFPKGISYAPNLQLLKDTANRSRPYFNQLFAIQNTSEDLVMTDLEVEKIKEYFSPSTVLKGGAATKEAVLSSEALYSAHCIHISGHGNFNLASPLDSGILLAGSANLDSMDVFSTKSSLPRFDMRKNLTIDDILLRLNLSQCRLVTLSACESSFVGLDTDEHLSFQGAFLLSGAKNVVGSLWSLPDLSTAILMIKFYQNLFQNKPVQSALAEAQIWLKNSNVRELTEWLEELNLNPIYRLTSRRLFLDFNENDLPFSNPYHWAAFTVTGAL</sequence>
<dbReference type="SMART" id="SM00028">
    <property type="entry name" value="TPR"/>
    <property type="match status" value="8"/>
</dbReference>
<keyword evidence="3" id="KW-1185">Reference proteome</keyword>